<dbReference type="EMBL" id="JAFNEN010000310">
    <property type="protein sequence ID" value="KAG8186168.1"/>
    <property type="molecule type" value="Genomic_DNA"/>
</dbReference>
<keyword evidence="2" id="KW-0472">Membrane</keyword>
<keyword evidence="2" id="KW-0812">Transmembrane</keyword>
<evidence type="ECO:0000256" key="1">
    <source>
        <dbReference type="SAM" id="MobiDB-lite"/>
    </source>
</evidence>
<keyword evidence="4" id="KW-1185">Reference proteome</keyword>
<comment type="caution">
    <text evidence="3">The sequence shown here is derived from an EMBL/GenBank/DDBJ whole genome shotgun (WGS) entry which is preliminary data.</text>
</comment>
<accession>A0AAV6UQV5</accession>
<evidence type="ECO:0000313" key="4">
    <source>
        <dbReference type="Proteomes" id="UP000827092"/>
    </source>
</evidence>
<sequence length="98" mass="11379">MAEFEDFPEDFGEKIEDAPVGLDMEELMANISRMTSNFVGNQRQKPIEIQVLMCLAFLLIPLSLLLFCFCKILRSQNKRPGKDKKKQKEQKKDTKKRA</sequence>
<dbReference type="Proteomes" id="UP000827092">
    <property type="component" value="Unassembled WGS sequence"/>
</dbReference>
<organism evidence="3 4">
    <name type="scientific">Oedothorax gibbosus</name>
    <dbReference type="NCBI Taxonomy" id="931172"/>
    <lineage>
        <taxon>Eukaryota</taxon>
        <taxon>Metazoa</taxon>
        <taxon>Ecdysozoa</taxon>
        <taxon>Arthropoda</taxon>
        <taxon>Chelicerata</taxon>
        <taxon>Arachnida</taxon>
        <taxon>Araneae</taxon>
        <taxon>Araneomorphae</taxon>
        <taxon>Entelegynae</taxon>
        <taxon>Araneoidea</taxon>
        <taxon>Linyphiidae</taxon>
        <taxon>Erigoninae</taxon>
        <taxon>Oedothorax</taxon>
    </lineage>
</organism>
<feature type="transmembrane region" description="Helical" evidence="2">
    <location>
        <begin position="49"/>
        <end position="70"/>
    </location>
</feature>
<evidence type="ECO:0000313" key="3">
    <source>
        <dbReference type="EMBL" id="KAG8186168.1"/>
    </source>
</evidence>
<gene>
    <name evidence="3" type="ORF">JTE90_011992</name>
</gene>
<name>A0AAV6UQV5_9ARAC</name>
<feature type="region of interest" description="Disordered" evidence="1">
    <location>
        <begin position="78"/>
        <end position="98"/>
    </location>
</feature>
<protein>
    <submittedName>
        <fullName evidence="3">Uncharacterized protein</fullName>
    </submittedName>
</protein>
<evidence type="ECO:0000256" key="2">
    <source>
        <dbReference type="SAM" id="Phobius"/>
    </source>
</evidence>
<proteinExistence type="predicted"/>
<dbReference type="AlphaFoldDB" id="A0AAV6UQV5"/>
<reference evidence="3 4" key="1">
    <citation type="journal article" date="2022" name="Nat. Ecol. Evol.">
        <title>A masculinizing supergene underlies an exaggerated male reproductive morph in a spider.</title>
        <authorList>
            <person name="Hendrickx F."/>
            <person name="De Corte Z."/>
            <person name="Sonet G."/>
            <person name="Van Belleghem S.M."/>
            <person name="Kostlbacher S."/>
            <person name="Vangestel C."/>
        </authorList>
    </citation>
    <scope>NUCLEOTIDE SEQUENCE [LARGE SCALE GENOMIC DNA]</scope>
    <source>
        <strain evidence="3">W744_W776</strain>
    </source>
</reference>
<keyword evidence="2" id="KW-1133">Transmembrane helix</keyword>